<reference evidence="1 2" key="1">
    <citation type="submission" date="2024-12" db="EMBL/GenBank/DDBJ databases">
        <authorList>
            <person name="Hu S."/>
        </authorList>
    </citation>
    <scope>NUCLEOTIDE SEQUENCE [LARGE SCALE GENOMIC DNA]</scope>
    <source>
        <strain evidence="1 2">THG-T11</strain>
    </source>
</reference>
<evidence type="ECO:0000313" key="2">
    <source>
        <dbReference type="Proteomes" id="UP001517247"/>
    </source>
</evidence>
<evidence type="ECO:0000313" key="1">
    <source>
        <dbReference type="EMBL" id="MFN0254498.1"/>
    </source>
</evidence>
<gene>
    <name evidence="1" type="ORF">E6A44_002890</name>
</gene>
<name>A0ABW9J3Y0_9SPHI</name>
<accession>A0ABW9J3Y0</accession>
<comment type="caution">
    <text evidence="1">The sequence shown here is derived from an EMBL/GenBank/DDBJ whole genome shotgun (WGS) entry which is preliminary data.</text>
</comment>
<protein>
    <submittedName>
        <fullName evidence="1">Uncharacterized protein</fullName>
    </submittedName>
</protein>
<proteinExistence type="predicted"/>
<dbReference type="EMBL" id="SSHJ02000001">
    <property type="protein sequence ID" value="MFN0254498.1"/>
    <property type="molecule type" value="Genomic_DNA"/>
</dbReference>
<dbReference type="Proteomes" id="UP001517247">
    <property type="component" value="Unassembled WGS sequence"/>
</dbReference>
<organism evidence="1 2">
    <name type="scientific">Pedobacter ureilyticus</name>
    <dbReference type="NCBI Taxonomy" id="1393051"/>
    <lineage>
        <taxon>Bacteria</taxon>
        <taxon>Pseudomonadati</taxon>
        <taxon>Bacteroidota</taxon>
        <taxon>Sphingobacteriia</taxon>
        <taxon>Sphingobacteriales</taxon>
        <taxon>Sphingobacteriaceae</taxon>
        <taxon>Pedobacter</taxon>
    </lineage>
</organism>
<keyword evidence="2" id="KW-1185">Reference proteome</keyword>
<sequence length="139" mass="15177">MQLSPKIKNKSLIWSLLLKVRVGTVVNAGGNYYFNTSGKNSAVTDTNNWFQIFSNPGSVTIELNKTAANITGNDPDYGISIANDNAPVFPTILKLYVDILGNGSYQLVDPVIYDPATKMISGLSSPADFPNQKIKIFFQ</sequence>
<dbReference type="RefSeq" id="WP_138721647.1">
    <property type="nucleotide sequence ID" value="NZ_SSHJ02000001.1"/>
</dbReference>